<feature type="transmembrane region" description="Helical" evidence="13">
    <location>
        <begin position="20"/>
        <end position="37"/>
    </location>
</feature>
<dbReference type="InterPro" id="IPR037468">
    <property type="entry name" value="ARGOS/ARL/OSR1"/>
</dbReference>
<dbReference type="PANTHER" id="PTHR36023">
    <property type="entry name" value="ARGOS-LIKE PROTEIN"/>
    <property type="match status" value="1"/>
</dbReference>
<evidence type="ECO:0000256" key="12">
    <source>
        <dbReference type="ARBA" id="ARBA00023242"/>
    </source>
</evidence>
<evidence type="ECO:0000313" key="15">
    <source>
        <dbReference type="Proteomes" id="UP001443914"/>
    </source>
</evidence>
<dbReference type="Proteomes" id="UP001443914">
    <property type="component" value="Unassembled WGS sequence"/>
</dbReference>
<evidence type="ECO:0000256" key="4">
    <source>
        <dbReference type="ARBA" id="ARBA00004496"/>
    </source>
</evidence>
<keyword evidence="15" id="KW-1185">Reference proteome</keyword>
<keyword evidence="9" id="KW-0256">Endoplasmic reticulum</keyword>
<evidence type="ECO:0000256" key="5">
    <source>
        <dbReference type="ARBA" id="ARBA00006891"/>
    </source>
</evidence>
<evidence type="ECO:0000256" key="2">
    <source>
        <dbReference type="ARBA" id="ARBA00004141"/>
    </source>
</evidence>
<dbReference type="GO" id="GO:0005634">
    <property type="term" value="C:nucleus"/>
    <property type="evidence" value="ECO:0007669"/>
    <property type="project" value="UniProtKB-SubCell"/>
</dbReference>
<keyword evidence="10 13" id="KW-1133">Transmembrane helix</keyword>
<protein>
    <recommendedName>
        <fullName evidence="16">Transmembrane protein</fullName>
    </recommendedName>
</protein>
<keyword evidence="7" id="KW-0963">Cytoplasm</keyword>
<evidence type="ECO:0000256" key="9">
    <source>
        <dbReference type="ARBA" id="ARBA00022824"/>
    </source>
</evidence>
<dbReference type="AlphaFoldDB" id="A0AAW1M712"/>
<keyword evidence="8 13" id="KW-0812">Transmembrane</keyword>
<comment type="caution">
    <text evidence="14">The sequence shown here is derived from an EMBL/GenBank/DDBJ whole genome shotgun (WGS) entry which is preliminary data.</text>
</comment>
<evidence type="ECO:0000256" key="13">
    <source>
        <dbReference type="SAM" id="Phobius"/>
    </source>
</evidence>
<evidence type="ECO:0000256" key="6">
    <source>
        <dbReference type="ARBA" id="ARBA00022473"/>
    </source>
</evidence>
<accession>A0AAW1M712</accession>
<feature type="transmembrane region" description="Helical" evidence="13">
    <location>
        <begin position="43"/>
        <end position="63"/>
    </location>
</feature>
<reference evidence="14" key="1">
    <citation type="submission" date="2024-03" db="EMBL/GenBank/DDBJ databases">
        <title>WGS assembly of Saponaria officinalis var. Norfolk2.</title>
        <authorList>
            <person name="Jenkins J."/>
            <person name="Shu S."/>
            <person name="Grimwood J."/>
            <person name="Barry K."/>
            <person name="Goodstein D."/>
            <person name="Schmutz J."/>
            <person name="Leebens-Mack J."/>
            <person name="Osbourn A."/>
        </authorList>
    </citation>
    <scope>NUCLEOTIDE SEQUENCE [LARGE SCALE GENOMIC DNA]</scope>
    <source>
        <strain evidence="14">JIC</strain>
    </source>
</reference>
<gene>
    <name evidence="14" type="ORF">RND81_03G137600</name>
</gene>
<dbReference type="PANTHER" id="PTHR36023:SF3">
    <property type="entry name" value="ARGOS-LIKE PROTEIN"/>
    <property type="match status" value="1"/>
</dbReference>
<evidence type="ECO:0000256" key="1">
    <source>
        <dbReference type="ARBA" id="ARBA00004123"/>
    </source>
</evidence>
<comment type="subcellular location">
    <subcellularLocation>
        <location evidence="4">Cytoplasm</location>
    </subcellularLocation>
    <subcellularLocation>
        <location evidence="3">Endoplasmic reticulum</location>
    </subcellularLocation>
    <subcellularLocation>
        <location evidence="2">Membrane</location>
        <topology evidence="2">Multi-pass membrane protein</topology>
    </subcellularLocation>
    <subcellularLocation>
        <location evidence="1">Nucleus</location>
    </subcellularLocation>
</comment>
<dbReference type="GO" id="GO:0005783">
    <property type="term" value="C:endoplasmic reticulum"/>
    <property type="evidence" value="ECO:0007669"/>
    <property type="project" value="UniProtKB-SubCell"/>
</dbReference>
<evidence type="ECO:0000256" key="7">
    <source>
        <dbReference type="ARBA" id="ARBA00022490"/>
    </source>
</evidence>
<evidence type="ECO:0008006" key="16">
    <source>
        <dbReference type="Google" id="ProtNLM"/>
    </source>
</evidence>
<dbReference type="EMBL" id="JBDFQZ010000003">
    <property type="protein sequence ID" value="KAK9741919.1"/>
    <property type="molecule type" value="Genomic_DNA"/>
</dbReference>
<comment type="similarity">
    <text evidence="5">Belongs to the plant organ size related (OSR) protein family.</text>
</comment>
<proteinExistence type="inferred from homology"/>
<evidence type="ECO:0000256" key="3">
    <source>
        <dbReference type="ARBA" id="ARBA00004240"/>
    </source>
</evidence>
<keyword evidence="11 13" id="KW-0472">Membrane</keyword>
<keyword evidence="6" id="KW-0217">Developmental protein</keyword>
<keyword evidence="12" id="KW-0539">Nucleus</keyword>
<evidence type="ECO:0000256" key="11">
    <source>
        <dbReference type="ARBA" id="ARBA00023136"/>
    </source>
</evidence>
<dbReference type="GO" id="GO:0009725">
    <property type="term" value="P:response to hormone"/>
    <property type="evidence" value="ECO:0007669"/>
    <property type="project" value="UniProtKB-ARBA"/>
</dbReference>
<dbReference type="GO" id="GO:0016020">
    <property type="term" value="C:membrane"/>
    <property type="evidence" value="ECO:0007669"/>
    <property type="project" value="UniProtKB-SubCell"/>
</dbReference>
<sequence length="81" mass="8579">MSSSPKQPPQVTGVSTLKWVLILFFITTSLLVLPLILPPLPPPPLVLLLFPVGIMAALMCLAFSPSSSLASRNVAVYCSSV</sequence>
<evidence type="ECO:0000256" key="10">
    <source>
        <dbReference type="ARBA" id="ARBA00022989"/>
    </source>
</evidence>
<evidence type="ECO:0000256" key="8">
    <source>
        <dbReference type="ARBA" id="ARBA00022692"/>
    </source>
</evidence>
<name>A0AAW1M712_SAPOF</name>
<evidence type="ECO:0000313" key="14">
    <source>
        <dbReference type="EMBL" id="KAK9741919.1"/>
    </source>
</evidence>
<dbReference type="GO" id="GO:0046622">
    <property type="term" value="P:positive regulation of organ growth"/>
    <property type="evidence" value="ECO:0007669"/>
    <property type="project" value="InterPro"/>
</dbReference>
<organism evidence="14 15">
    <name type="scientific">Saponaria officinalis</name>
    <name type="common">Common soapwort</name>
    <name type="synonym">Lychnis saponaria</name>
    <dbReference type="NCBI Taxonomy" id="3572"/>
    <lineage>
        <taxon>Eukaryota</taxon>
        <taxon>Viridiplantae</taxon>
        <taxon>Streptophyta</taxon>
        <taxon>Embryophyta</taxon>
        <taxon>Tracheophyta</taxon>
        <taxon>Spermatophyta</taxon>
        <taxon>Magnoliopsida</taxon>
        <taxon>eudicotyledons</taxon>
        <taxon>Gunneridae</taxon>
        <taxon>Pentapetalae</taxon>
        <taxon>Caryophyllales</taxon>
        <taxon>Caryophyllaceae</taxon>
        <taxon>Caryophylleae</taxon>
        <taxon>Saponaria</taxon>
    </lineage>
</organism>